<dbReference type="AlphaFoldDB" id="A0AAV9H217"/>
<dbReference type="Proteomes" id="UP001321760">
    <property type="component" value="Unassembled WGS sequence"/>
</dbReference>
<sequence>MVIYGFQLSGLSGSGMALQQPLSIRKWHSFLRYSHAPIDNSPPFSIPASSWPPSAPLKVTSGRLPFALGVCRSRRAEVHCFISPRLQVLCKPSDMSTMVLQIRDPSPRLAVDTAYRPAGIFCAIDNTPISASLLPLGLLGRPPIFLTAAIVEETQPLASPLPSALKTITVRPTTIGEPTETSRILVGNLPETIGTTRKFQSCISEDKASRSWNDAQKMSDIRSVRASPVGHGVPALGISVVG</sequence>
<reference evidence="1" key="1">
    <citation type="journal article" date="2023" name="Mol. Phylogenet. Evol.">
        <title>Genome-scale phylogeny and comparative genomics of the fungal order Sordariales.</title>
        <authorList>
            <person name="Hensen N."/>
            <person name="Bonometti L."/>
            <person name="Westerberg I."/>
            <person name="Brannstrom I.O."/>
            <person name="Guillou S."/>
            <person name="Cros-Aarteil S."/>
            <person name="Calhoun S."/>
            <person name="Haridas S."/>
            <person name="Kuo A."/>
            <person name="Mondo S."/>
            <person name="Pangilinan J."/>
            <person name="Riley R."/>
            <person name="LaButti K."/>
            <person name="Andreopoulos B."/>
            <person name="Lipzen A."/>
            <person name="Chen C."/>
            <person name="Yan M."/>
            <person name="Daum C."/>
            <person name="Ng V."/>
            <person name="Clum A."/>
            <person name="Steindorff A."/>
            <person name="Ohm R.A."/>
            <person name="Martin F."/>
            <person name="Silar P."/>
            <person name="Natvig D.O."/>
            <person name="Lalanne C."/>
            <person name="Gautier V."/>
            <person name="Ament-Velasquez S.L."/>
            <person name="Kruys A."/>
            <person name="Hutchinson M.I."/>
            <person name="Powell A.J."/>
            <person name="Barry K."/>
            <person name="Miller A.N."/>
            <person name="Grigoriev I.V."/>
            <person name="Debuchy R."/>
            <person name="Gladieux P."/>
            <person name="Hiltunen Thoren M."/>
            <person name="Johannesson H."/>
        </authorList>
    </citation>
    <scope>NUCLEOTIDE SEQUENCE</scope>
    <source>
        <strain evidence="1">PSN243</strain>
    </source>
</reference>
<gene>
    <name evidence="1" type="ORF">QBC34DRAFT_422183</name>
</gene>
<evidence type="ECO:0000313" key="1">
    <source>
        <dbReference type="EMBL" id="KAK4453523.1"/>
    </source>
</evidence>
<comment type="caution">
    <text evidence="1">The sequence shown here is derived from an EMBL/GenBank/DDBJ whole genome shotgun (WGS) entry which is preliminary data.</text>
</comment>
<reference evidence="1" key="2">
    <citation type="submission" date="2023-05" db="EMBL/GenBank/DDBJ databases">
        <authorList>
            <consortium name="Lawrence Berkeley National Laboratory"/>
            <person name="Steindorff A."/>
            <person name="Hensen N."/>
            <person name="Bonometti L."/>
            <person name="Westerberg I."/>
            <person name="Brannstrom I.O."/>
            <person name="Guillou S."/>
            <person name="Cros-Aarteil S."/>
            <person name="Calhoun S."/>
            <person name="Haridas S."/>
            <person name="Kuo A."/>
            <person name="Mondo S."/>
            <person name="Pangilinan J."/>
            <person name="Riley R."/>
            <person name="Labutti K."/>
            <person name="Andreopoulos B."/>
            <person name="Lipzen A."/>
            <person name="Chen C."/>
            <person name="Yanf M."/>
            <person name="Daum C."/>
            <person name="Ng V."/>
            <person name="Clum A."/>
            <person name="Ohm R."/>
            <person name="Martin F."/>
            <person name="Silar P."/>
            <person name="Natvig D."/>
            <person name="Lalanne C."/>
            <person name="Gautier V."/>
            <person name="Ament-Velasquez S.L."/>
            <person name="Kruys A."/>
            <person name="Hutchinson M.I."/>
            <person name="Powell A.J."/>
            <person name="Barry K."/>
            <person name="Miller A.N."/>
            <person name="Grigoriev I.V."/>
            <person name="Debuchy R."/>
            <person name="Gladieux P."/>
            <person name="Thoren M.H."/>
            <person name="Johannesson H."/>
        </authorList>
    </citation>
    <scope>NUCLEOTIDE SEQUENCE</scope>
    <source>
        <strain evidence="1">PSN243</strain>
    </source>
</reference>
<accession>A0AAV9H217</accession>
<name>A0AAV9H217_9PEZI</name>
<keyword evidence="2" id="KW-1185">Reference proteome</keyword>
<organism evidence="1 2">
    <name type="scientific">Podospora aff. communis PSN243</name>
    <dbReference type="NCBI Taxonomy" id="3040156"/>
    <lineage>
        <taxon>Eukaryota</taxon>
        <taxon>Fungi</taxon>
        <taxon>Dikarya</taxon>
        <taxon>Ascomycota</taxon>
        <taxon>Pezizomycotina</taxon>
        <taxon>Sordariomycetes</taxon>
        <taxon>Sordariomycetidae</taxon>
        <taxon>Sordariales</taxon>
        <taxon>Podosporaceae</taxon>
        <taxon>Podospora</taxon>
    </lineage>
</organism>
<protein>
    <submittedName>
        <fullName evidence="1">Uncharacterized protein</fullName>
    </submittedName>
</protein>
<proteinExistence type="predicted"/>
<dbReference type="EMBL" id="MU865920">
    <property type="protein sequence ID" value="KAK4453523.1"/>
    <property type="molecule type" value="Genomic_DNA"/>
</dbReference>
<evidence type="ECO:0000313" key="2">
    <source>
        <dbReference type="Proteomes" id="UP001321760"/>
    </source>
</evidence>